<dbReference type="RefSeq" id="WP_269308355.1">
    <property type="nucleotide sequence ID" value="NZ_CP098242.1"/>
</dbReference>
<dbReference type="AlphaFoldDB" id="A0A9E9P1Y7"/>
<sequence length="258" mass="28456">MPCPSFRAIFIGLFLCLSFSVQANPALKTGVYVREGGSGTLTLKAGEKGELAFSLDAIGVNAHTCSLEGKIRNGKALMKDDLDGGTCTVTFTPHKNGIEVEGKDEDSGYESGACRYYCGMRASFGGRYLTPPPGCAPAETRRAQQDFQRFYDAKAYRKALATLKPVLDKCRSVLDELYEEGRIRNDLAVTCRKLGDYRACYAMLEPYAEDAAQKDEDVWTYSHAPAERETYLSTLAAARVNLMLCEQAEKAARRKKNH</sequence>
<dbReference type="EMBL" id="CP098242">
    <property type="protein sequence ID" value="WAW09357.1"/>
    <property type="molecule type" value="Genomic_DNA"/>
</dbReference>
<evidence type="ECO:0000313" key="2">
    <source>
        <dbReference type="EMBL" id="WAW09357.1"/>
    </source>
</evidence>
<dbReference type="Proteomes" id="UP001156215">
    <property type="component" value="Chromosome"/>
</dbReference>
<feature type="signal peptide" evidence="1">
    <location>
        <begin position="1"/>
        <end position="23"/>
    </location>
</feature>
<proteinExistence type="predicted"/>
<keyword evidence="1" id="KW-0732">Signal</keyword>
<organism evidence="2 3">
    <name type="scientific">Oxalobacter vibrioformis</name>
    <dbReference type="NCBI Taxonomy" id="933080"/>
    <lineage>
        <taxon>Bacteria</taxon>
        <taxon>Pseudomonadati</taxon>
        <taxon>Pseudomonadota</taxon>
        <taxon>Betaproteobacteria</taxon>
        <taxon>Burkholderiales</taxon>
        <taxon>Oxalobacteraceae</taxon>
        <taxon>Oxalobacter</taxon>
    </lineage>
</organism>
<evidence type="ECO:0000256" key="1">
    <source>
        <dbReference type="SAM" id="SignalP"/>
    </source>
</evidence>
<name>A0A9E9P1Y7_9BURK</name>
<reference evidence="2" key="1">
    <citation type="journal article" date="2022" name="Front. Microbiol.">
        <title>New perspectives on an old grouping: The genomic and phenotypic variability of Oxalobacter formigenes and the implications for calcium oxalate stone prevention.</title>
        <authorList>
            <person name="Chmiel J.A."/>
            <person name="Carr C."/>
            <person name="Stuivenberg G.A."/>
            <person name="Venema R."/>
            <person name="Chanyi R.M."/>
            <person name="Al K.F."/>
            <person name="Giguere D."/>
            <person name="Say H."/>
            <person name="Akouris P.P."/>
            <person name="Dominguez Romero S.A."/>
            <person name="Kwong A."/>
            <person name="Tai V."/>
            <person name="Koval S.F."/>
            <person name="Razvi H."/>
            <person name="Bjazevic J."/>
            <person name="Burton J.P."/>
        </authorList>
    </citation>
    <scope>NUCLEOTIDE SEQUENCE</scope>
    <source>
        <strain evidence="2">WoOx3</strain>
    </source>
</reference>
<accession>A0A9E9P1Y7</accession>
<evidence type="ECO:0000313" key="3">
    <source>
        <dbReference type="Proteomes" id="UP001156215"/>
    </source>
</evidence>
<feature type="chain" id="PRO_5038856721" evidence="1">
    <location>
        <begin position="24"/>
        <end position="258"/>
    </location>
</feature>
<keyword evidence="3" id="KW-1185">Reference proteome</keyword>
<dbReference type="KEGG" id="ovb:NB640_08815"/>
<protein>
    <submittedName>
        <fullName evidence="2">Uncharacterized protein</fullName>
    </submittedName>
</protein>
<gene>
    <name evidence="2" type="ORF">NB640_08815</name>
</gene>